<comment type="similarity">
    <text evidence="2">Belongs to the bacterial flagellin family.</text>
</comment>
<dbReference type="OrthoDB" id="9758307at2"/>
<evidence type="ECO:0000259" key="5">
    <source>
        <dbReference type="Pfam" id="PF00700"/>
    </source>
</evidence>
<comment type="caution">
    <text evidence="6">The sequence shown here is derived from an EMBL/GenBank/DDBJ whole genome shotgun (WGS) entry which is preliminary data.</text>
</comment>
<dbReference type="Proteomes" id="UP000070352">
    <property type="component" value="Unassembled WGS sequence"/>
</dbReference>
<evidence type="ECO:0000256" key="3">
    <source>
        <dbReference type="ARBA" id="ARBA00023143"/>
    </source>
</evidence>
<protein>
    <submittedName>
        <fullName evidence="6">Flagellar biosynthesis protein FlgL</fullName>
    </submittedName>
</protein>
<evidence type="ECO:0000313" key="6">
    <source>
        <dbReference type="EMBL" id="KXG45083.1"/>
    </source>
</evidence>
<keyword evidence="6" id="KW-0969">Cilium</keyword>
<feature type="domain" description="Flagellin C-terminal" evidence="5">
    <location>
        <begin position="215"/>
        <end position="295"/>
    </location>
</feature>
<proteinExistence type="inferred from homology"/>
<comment type="subcellular location">
    <subcellularLocation>
        <location evidence="1">Bacterial flagellum</location>
    </subcellularLocation>
</comment>
<keyword evidence="7" id="KW-1185">Reference proteome</keyword>
<dbReference type="AlphaFoldDB" id="A0A135L834"/>
<evidence type="ECO:0000256" key="2">
    <source>
        <dbReference type="ARBA" id="ARBA00005709"/>
    </source>
</evidence>
<dbReference type="Pfam" id="PF00669">
    <property type="entry name" value="Flagellin_N"/>
    <property type="match status" value="1"/>
</dbReference>
<dbReference type="Pfam" id="PF00700">
    <property type="entry name" value="Flagellin_C"/>
    <property type="match status" value="1"/>
</dbReference>
<dbReference type="PANTHER" id="PTHR42792:SF1">
    <property type="entry name" value="FLAGELLAR HOOK-ASSOCIATED PROTEIN 3"/>
    <property type="match status" value="1"/>
</dbReference>
<dbReference type="Gene3D" id="1.20.1330.10">
    <property type="entry name" value="f41 fragment of flagellin, N-terminal domain"/>
    <property type="match status" value="1"/>
</dbReference>
<dbReference type="SUPFAM" id="SSF64518">
    <property type="entry name" value="Phase 1 flagellin"/>
    <property type="match status" value="1"/>
</dbReference>
<dbReference type="GO" id="GO:0005198">
    <property type="term" value="F:structural molecule activity"/>
    <property type="evidence" value="ECO:0007669"/>
    <property type="project" value="InterPro"/>
</dbReference>
<dbReference type="NCBIfam" id="TIGR02550">
    <property type="entry name" value="flagell_flgL"/>
    <property type="match status" value="1"/>
</dbReference>
<feature type="domain" description="Flagellin N-terminal" evidence="4">
    <location>
        <begin position="7"/>
        <end position="140"/>
    </location>
</feature>
<dbReference type="InterPro" id="IPR046358">
    <property type="entry name" value="Flagellin_C"/>
</dbReference>
<organism evidence="6 7">
    <name type="scientific">Tepidibacillus decaturensis</name>
    <dbReference type="NCBI Taxonomy" id="1413211"/>
    <lineage>
        <taxon>Bacteria</taxon>
        <taxon>Bacillati</taxon>
        <taxon>Bacillota</taxon>
        <taxon>Bacilli</taxon>
        <taxon>Bacillales</taxon>
        <taxon>Bacillaceae</taxon>
        <taxon>Tepidibacillus</taxon>
    </lineage>
</organism>
<gene>
    <name evidence="6" type="ORF">U473_10955</name>
</gene>
<evidence type="ECO:0000259" key="4">
    <source>
        <dbReference type="Pfam" id="PF00669"/>
    </source>
</evidence>
<reference evidence="6 7" key="1">
    <citation type="submission" date="2016-02" db="EMBL/GenBank/DDBJ databases">
        <title>Draft Genome for Tepidibacillus decaturensis nov. sp. Strain Z9, an Anaerobic, Moderately Thermophilic and Heterotrophic Bacterium from Deep Subsurface of the Illinois Basin, USA.</title>
        <authorList>
            <person name="Dong Y."/>
            <person name="Chang J.Y."/>
            <person name="Sanford R."/>
            <person name="Fouke B.W."/>
        </authorList>
    </citation>
    <scope>NUCLEOTIDE SEQUENCE [LARGE SCALE GENOMIC DNA]</scope>
    <source>
        <strain evidence="6 7">Z9</strain>
    </source>
</reference>
<dbReference type="InterPro" id="IPR013384">
    <property type="entry name" value="Flagell_FlgL"/>
</dbReference>
<dbReference type="EMBL" id="LSKU01000001">
    <property type="protein sequence ID" value="KXG45083.1"/>
    <property type="molecule type" value="Genomic_DNA"/>
</dbReference>
<keyword evidence="3" id="KW-0975">Bacterial flagellum</keyword>
<dbReference type="InterPro" id="IPR001029">
    <property type="entry name" value="Flagellin_N"/>
</dbReference>
<dbReference type="STRING" id="1413211.U473_10955"/>
<evidence type="ECO:0000256" key="1">
    <source>
        <dbReference type="ARBA" id="ARBA00004365"/>
    </source>
</evidence>
<keyword evidence="6" id="KW-0966">Cell projection</keyword>
<name>A0A135L834_9BACI</name>
<dbReference type="PANTHER" id="PTHR42792">
    <property type="entry name" value="FLAGELLIN"/>
    <property type="match status" value="1"/>
</dbReference>
<accession>A0A135L834</accession>
<dbReference type="GO" id="GO:0009424">
    <property type="term" value="C:bacterial-type flagellum hook"/>
    <property type="evidence" value="ECO:0007669"/>
    <property type="project" value="InterPro"/>
</dbReference>
<dbReference type="InterPro" id="IPR001492">
    <property type="entry name" value="Flagellin"/>
</dbReference>
<keyword evidence="6" id="KW-0282">Flagellum</keyword>
<evidence type="ECO:0000313" key="7">
    <source>
        <dbReference type="Proteomes" id="UP000070352"/>
    </source>
</evidence>
<dbReference type="PRINTS" id="PR00207">
    <property type="entry name" value="FLAGELLIN"/>
</dbReference>
<sequence length="296" mass="32871">MRVTQGMLNSQMLRNLNNNLTRLEKLQNQMSTGKVINKPSDDPVGLGFALRYRSELASNEQYQRNVDSAISWLEYGDKMINEANDVLQRARELAVQGANGATPVQAMQALGQEVNQLYEQLVQIGNSQFNGKYVFNGQMTDVKPYAVGTAETVTPDAGVIQFEVGIGTIIPVNISGADLFGDQNDPTNAFKVLADLRDALNNNDQQGVSQSLGQLDSRLDLIMEKWAEIGARSNRIDLMKNRLENTNINLQELLSKTEDADMAELLINMKTEENIYQASLSTGARIIRPSLIDFLR</sequence>
<dbReference type="GO" id="GO:0071973">
    <property type="term" value="P:bacterial-type flagellum-dependent cell motility"/>
    <property type="evidence" value="ECO:0007669"/>
    <property type="project" value="InterPro"/>
</dbReference>